<evidence type="ECO:0008006" key="4">
    <source>
        <dbReference type="Google" id="ProtNLM"/>
    </source>
</evidence>
<dbReference type="RefSeq" id="WP_088605535.1">
    <property type="nucleotide sequence ID" value="NZ_NJIH01000014.1"/>
</dbReference>
<dbReference type="CDD" id="cd13578">
    <property type="entry name" value="PBP2_Bug27"/>
    <property type="match status" value="1"/>
</dbReference>
<comment type="similarity">
    <text evidence="1">Belongs to the UPF0065 (bug) family.</text>
</comment>
<evidence type="ECO:0000256" key="1">
    <source>
        <dbReference type="ARBA" id="ARBA00006987"/>
    </source>
</evidence>
<dbReference type="Proteomes" id="UP000214603">
    <property type="component" value="Unassembled WGS sequence"/>
</dbReference>
<comment type="caution">
    <text evidence="2">The sequence shown here is derived from an EMBL/GenBank/DDBJ whole genome shotgun (WGS) entry which is preliminary data.</text>
</comment>
<evidence type="ECO:0000313" key="2">
    <source>
        <dbReference type="EMBL" id="OWT54787.1"/>
    </source>
</evidence>
<dbReference type="AlphaFoldDB" id="A0A225M061"/>
<dbReference type="PANTHER" id="PTHR42928:SF5">
    <property type="entry name" value="BLR1237 PROTEIN"/>
    <property type="match status" value="1"/>
</dbReference>
<dbReference type="PANTHER" id="PTHR42928">
    <property type="entry name" value="TRICARBOXYLATE-BINDING PROTEIN"/>
    <property type="match status" value="1"/>
</dbReference>
<reference evidence="3" key="1">
    <citation type="submission" date="2017-06" db="EMBL/GenBank/DDBJ databases">
        <title>Herbaspirillum phytohormonus sp. nov., isolated from the root nodule of Robinia pseudoacacia in lead-zinc mine.</title>
        <authorList>
            <person name="Fan M."/>
            <person name="Lin Y."/>
        </authorList>
    </citation>
    <scope>NUCLEOTIDE SEQUENCE [LARGE SCALE GENOMIC DNA]</scope>
    <source>
        <strain evidence="3">SC-089</strain>
    </source>
</reference>
<dbReference type="Pfam" id="PF03401">
    <property type="entry name" value="TctC"/>
    <property type="match status" value="1"/>
</dbReference>
<proteinExistence type="inferred from homology"/>
<gene>
    <name evidence="2" type="ORF">CEY11_21770</name>
</gene>
<dbReference type="InterPro" id="IPR042100">
    <property type="entry name" value="Bug_dom1"/>
</dbReference>
<protein>
    <recommendedName>
        <fullName evidence="4">LacI family transcriptional regulator</fullName>
    </recommendedName>
</protein>
<dbReference type="OrthoDB" id="8678477at2"/>
<dbReference type="InterPro" id="IPR005064">
    <property type="entry name" value="BUG"/>
</dbReference>
<dbReference type="SUPFAM" id="SSF53850">
    <property type="entry name" value="Periplasmic binding protein-like II"/>
    <property type="match status" value="1"/>
</dbReference>
<evidence type="ECO:0000313" key="3">
    <source>
        <dbReference type="Proteomes" id="UP000214603"/>
    </source>
</evidence>
<sequence>MNFRGLPETSATGARGRRGFCIVTIGAAVSALGWPSSGSARPRALRIVVPYAAGGGTDILARHLADALGKELDEPVIVDNRPGAGTNIGADYVAKSAPDGTTLLMGDMALSVNPSLFKHMPYDSERDLQPIATVATAPLVLIVNPRVKAANVKELVALARSAPGAVSFASAGLGSPPHIAGELFRTTIGADMTHVPYKGVGPALNDVIGGQVSMLFTGLSSALQQIRAGKVRALAITGTHRVPGLPDVPTMAEAGFPDIDVTSWWGLFGPKGLPQDQAEKLSAAVKRALGESAVRSRLAALSIDASYSSGAKLGDRLKAETLRWAEVLRKADIAPQ</sequence>
<name>A0A225M061_9BURK</name>
<dbReference type="Gene3D" id="3.40.190.150">
    <property type="entry name" value="Bordetella uptake gene, domain 1"/>
    <property type="match status" value="1"/>
</dbReference>
<keyword evidence="3" id="KW-1185">Reference proteome</keyword>
<dbReference type="PIRSF" id="PIRSF017082">
    <property type="entry name" value="YflP"/>
    <property type="match status" value="1"/>
</dbReference>
<organism evidence="2 3">
    <name type="scientific">Candidimonas nitroreducens</name>
    <dbReference type="NCBI Taxonomy" id="683354"/>
    <lineage>
        <taxon>Bacteria</taxon>
        <taxon>Pseudomonadati</taxon>
        <taxon>Pseudomonadota</taxon>
        <taxon>Betaproteobacteria</taxon>
        <taxon>Burkholderiales</taxon>
        <taxon>Alcaligenaceae</taxon>
        <taxon>Candidimonas</taxon>
    </lineage>
</organism>
<dbReference type="Gene3D" id="3.40.190.10">
    <property type="entry name" value="Periplasmic binding protein-like II"/>
    <property type="match status" value="1"/>
</dbReference>
<dbReference type="EMBL" id="NJIH01000014">
    <property type="protein sequence ID" value="OWT54787.1"/>
    <property type="molecule type" value="Genomic_DNA"/>
</dbReference>
<accession>A0A225M061</accession>